<proteinExistence type="predicted"/>
<protein>
    <submittedName>
        <fullName evidence="2">Uncharacterized protein</fullName>
    </submittedName>
</protein>
<reference evidence="2 3" key="1">
    <citation type="submission" date="2021-06" db="EMBL/GenBank/DDBJ databases">
        <authorList>
            <person name="Sun Q."/>
            <person name="Li D."/>
        </authorList>
    </citation>
    <scope>NUCLEOTIDE SEQUENCE [LARGE SCALE GENOMIC DNA]</scope>
    <source>
        <strain evidence="2 3">MSJd-7</strain>
    </source>
</reference>
<dbReference type="Proteomes" id="UP000783588">
    <property type="component" value="Unassembled WGS sequence"/>
</dbReference>
<keyword evidence="1" id="KW-1133">Transmembrane helix</keyword>
<evidence type="ECO:0000313" key="3">
    <source>
        <dbReference type="Proteomes" id="UP000783588"/>
    </source>
</evidence>
<feature type="transmembrane region" description="Helical" evidence="1">
    <location>
        <begin position="51"/>
        <end position="73"/>
    </location>
</feature>
<accession>A0ABS6EPR5</accession>
<evidence type="ECO:0000256" key="1">
    <source>
        <dbReference type="SAM" id="Phobius"/>
    </source>
</evidence>
<dbReference type="RefSeq" id="WP_216468730.1">
    <property type="nucleotide sequence ID" value="NZ_JAHLQI010000001.1"/>
</dbReference>
<feature type="transmembrane region" description="Helical" evidence="1">
    <location>
        <begin position="7"/>
        <end position="31"/>
    </location>
</feature>
<dbReference type="EMBL" id="JAHLQI010000001">
    <property type="protein sequence ID" value="MBU5489116.1"/>
    <property type="molecule type" value="Genomic_DNA"/>
</dbReference>
<organism evidence="2 3">
    <name type="scientific">Butyricicoccus intestinisimiae</name>
    <dbReference type="NCBI Taxonomy" id="2841509"/>
    <lineage>
        <taxon>Bacteria</taxon>
        <taxon>Bacillati</taxon>
        <taxon>Bacillota</taxon>
        <taxon>Clostridia</taxon>
        <taxon>Eubacteriales</taxon>
        <taxon>Butyricicoccaceae</taxon>
        <taxon>Butyricicoccus</taxon>
    </lineage>
</organism>
<gene>
    <name evidence="2" type="ORF">KQI75_00495</name>
</gene>
<keyword evidence="3" id="KW-1185">Reference proteome</keyword>
<sequence length="75" mass="7968">MRKFETVVALTIKTLVYVCAIAGGVVFGIGMADCITFSEFSNVALVLPMRIAVGVFTGCCATIMCLIFLDGLLDL</sequence>
<name>A0ABS6EPR5_9FIRM</name>
<evidence type="ECO:0000313" key="2">
    <source>
        <dbReference type="EMBL" id="MBU5489116.1"/>
    </source>
</evidence>
<comment type="caution">
    <text evidence="2">The sequence shown here is derived from an EMBL/GenBank/DDBJ whole genome shotgun (WGS) entry which is preliminary data.</text>
</comment>
<keyword evidence="1" id="KW-0812">Transmembrane</keyword>
<keyword evidence="1" id="KW-0472">Membrane</keyword>